<keyword evidence="2" id="KW-1185">Reference proteome</keyword>
<comment type="caution">
    <text evidence="1">The sequence shown here is derived from an EMBL/GenBank/DDBJ whole genome shotgun (WGS) entry which is preliminary data.</text>
</comment>
<accession>A0ABD3NGJ3</accession>
<sequence>MTRVARVKETESFNRSSTFMALESCGAFSTNENDNDADNNATTTTTSLLNMTALEYIMKSPLGCEFSYVGGREHVLEQLRNKHILFIGDSVLRYQYRALLYALHFGHTDIKGPGNETHPSEVWEGDFHTFSRFYQQLQMDLTEQYFQCDCFRRSDTMAGFYENMYYFEPEYNLNLTFFFHADWVVGGHRPLRWKPEYKSELDIYVEQGINATTPLVPPDFMSISVPELVNMVLEDVGTFDELVVSLGDHWGVGGVGNTGSQWTWEEYARPLELLVQAPKTPTYALSTRTHLRAPLTTLATEDNWTLFNRTAIIEPLVELFQKQEWPMNLLYTDALHFWGWAYDRLNEELLQLLLGFK</sequence>
<protein>
    <submittedName>
        <fullName evidence="1">Uncharacterized protein</fullName>
    </submittedName>
</protein>
<gene>
    <name evidence="1" type="ORF">ACHAWU_008102</name>
</gene>
<evidence type="ECO:0000313" key="1">
    <source>
        <dbReference type="EMBL" id="KAL3772080.1"/>
    </source>
</evidence>
<dbReference type="EMBL" id="JALLBG020000017">
    <property type="protein sequence ID" value="KAL3772080.1"/>
    <property type="molecule type" value="Genomic_DNA"/>
</dbReference>
<name>A0ABD3NGJ3_9STRA</name>
<dbReference type="AlphaFoldDB" id="A0ABD3NGJ3"/>
<evidence type="ECO:0000313" key="2">
    <source>
        <dbReference type="Proteomes" id="UP001530293"/>
    </source>
</evidence>
<proteinExistence type="predicted"/>
<reference evidence="1 2" key="1">
    <citation type="submission" date="2024-10" db="EMBL/GenBank/DDBJ databases">
        <title>Updated reference genomes for cyclostephanoid diatoms.</title>
        <authorList>
            <person name="Roberts W.R."/>
            <person name="Alverson A.J."/>
        </authorList>
    </citation>
    <scope>NUCLEOTIDE SEQUENCE [LARGE SCALE GENOMIC DNA]</scope>
    <source>
        <strain evidence="1 2">AJA232-27</strain>
    </source>
</reference>
<dbReference type="Proteomes" id="UP001530293">
    <property type="component" value="Unassembled WGS sequence"/>
</dbReference>
<organism evidence="1 2">
    <name type="scientific">Discostella pseudostelligera</name>
    <dbReference type="NCBI Taxonomy" id="259834"/>
    <lineage>
        <taxon>Eukaryota</taxon>
        <taxon>Sar</taxon>
        <taxon>Stramenopiles</taxon>
        <taxon>Ochrophyta</taxon>
        <taxon>Bacillariophyta</taxon>
        <taxon>Coscinodiscophyceae</taxon>
        <taxon>Thalassiosirophycidae</taxon>
        <taxon>Stephanodiscales</taxon>
        <taxon>Stephanodiscaceae</taxon>
        <taxon>Discostella</taxon>
    </lineage>
</organism>